<evidence type="ECO:0000259" key="3">
    <source>
        <dbReference type="PROSITE" id="PS50048"/>
    </source>
</evidence>
<organism evidence="4 5">
    <name type="scientific">Gibberella intermedia</name>
    <name type="common">Bulb rot disease fungus</name>
    <name type="synonym">Fusarium proliferatum</name>
    <dbReference type="NCBI Taxonomy" id="948311"/>
    <lineage>
        <taxon>Eukaryota</taxon>
        <taxon>Fungi</taxon>
        <taxon>Dikarya</taxon>
        <taxon>Ascomycota</taxon>
        <taxon>Pezizomycotina</taxon>
        <taxon>Sordariomycetes</taxon>
        <taxon>Hypocreomycetidae</taxon>
        <taxon>Hypocreales</taxon>
        <taxon>Nectriaceae</taxon>
        <taxon>Fusarium</taxon>
        <taxon>Fusarium fujikuroi species complex</taxon>
    </lineage>
</organism>
<feature type="compositionally biased region" description="Pro residues" evidence="2">
    <location>
        <begin position="53"/>
        <end position="64"/>
    </location>
</feature>
<feature type="region of interest" description="Disordered" evidence="2">
    <location>
        <begin position="417"/>
        <end position="485"/>
    </location>
</feature>
<evidence type="ECO:0000313" key="5">
    <source>
        <dbReference type="Proteomes" id="UP000251714"/>
    </source>
</evidence>
<keyword evidence="1" id="KW-0539">Nucleus</keyword>
<dbReference type="GO" id="GO:0000981">
    <property type="term" value="F:DNA-binding transcription factor activity, RNA polymerase II-specific"/>
    <property type="evidence" value="ECO:0007669"/>
    <property type="project" value="InterPro"/>
</dbReference>
<feature type="compositionally biased region" description="Basic and acidic residues" evidence="2">
    <location>
        <begin position="454"/>
        <end position="476"/>
    </location>
</feature>
<evidence type="ECO:0000256" key="2">
    <source>
        <dbReference type="SAM" id="MobiDB-lite"/>
    </source>
</evidence>
<dbReference type="GO" id="GO:0008270">
    <property type="term" value="F:zinc ion binding"/>
    <property type="evidence" value="ECO:0007669"/>
    <property type="project" value="InterPro"/>
</dbReference>
<dbReference type="PANTHER" id="PTHR38166">
    <property type="entry name" value="C2H2-TYPE DOMAIN-CONTAINING PROTEIN-RELATED"/>
    <property type="match status" value="1"/>
</dbReference>
<dbReference type="PROSITE" id="PS50048">
    <property type="entry name" value="ZN2_CY6_FUNGAL_2"/>
    <property type="match status" value="1"/>
</dbReference>
<reference evidence="4 5" key="1">
    <citation type="submission" date="2017-12" db="EMBL/GenBank/DDBJ databases">
        <title>Genome sequence of the mycotoxigenic crop pathogen Fusarium proliferatum, strain ITEM 2341 from Date Palm.</title>
        <authorList>
            <person name="Almiman B.F."/>
            <person name="Shittu T.A."/>
            <person name="Muthumeenakshi S."/>
            <person name="Baroncelli R."/>
            <person name="Sreenivasaprasada S."/>
        </authorList>
    </citation>
    <scope>NUCLEOTIDE SEQUENCE [LARGE SCALE GENOMIC DNA]</scope>
    <source>
        <strain evidence="4 5">ITEM 2341</strain>
    </source>
</reference>
<dbReference type="CDD" id="cd00067">
    <property type="entry name" value="GAL4"/>
    <property type="match status" value="1"/>
</dbReference>
<dbReference type="AlphaFoldDB" id="A0A365NIF1"/>
<dbReference type="SMART" id="SM00066">
    <property type="entry name" value="GAL4"/>
    <property type="match status" value="1"/>
</dbReference>
<dbReference type="SUPFAM" id="SSF57701">
    <property type="entry name" value="Zn2/Cys6 DNA-binding domain"/>
    <property type="match status" value="1"/>
</dbReference>
<feature type="region of interest" description="Disordered" evidence="2">
    <location>
        <begin position="350"/>
        <end position="382"/>
    </location>
</feature>
<name>A0A365NIF1_GIBIN</name>
<feature type="compositionally biased region" description="Low complexity" evidence="2">
    <location>
        <begin position="366"/>
        <end position="377"/>
    </location>
</feature>
<dbReference type="Pfam" id="PF00172">
    <property type="entry name" value="Zn_clus"/>
    <property type="match status" value="1"/>
</dbReference>
<sequence>MLGSTPTDRPSKVEPGPSERLQYSHNYPPPNNPPGVNHLHVPAYGTPPQVAHYPPPPLNPPPAPSTAHVYRPSEPSPYGLDPGVASTTRLRTSIACRYCRKRKIRCSGKDSALGSKCQNCSGMNQECIFSDIKPASAFDPDIACGFVLPRDGVNGSLGEPSIQTQDQNRDIGSSGYGSYPSLSEYYYPQYYHPPPRDDYGYGPRPYYDQGQDDEDSLKAYPTWAKHLQELTSSLSDNQTSVFLDLDNEAFDYTVSVVPINSVSTVGGHDVSETRKSHNATSPERSVQTLQDHRQQAALAIPSFPPPQGLKRRPLAALPEILQDQDRESLKLGEVSGTGLGTKLTTRVEASKESIELPDPAKLSIRSPTTSSSPTVSSNIDVDSISGDSEGQFDGNSLEYCLFSRVFCRLAILSQGETTVRGKSNSSGSKGKQVAKSGSASSSTTRDTASTTGEWKNRRQGDDNGDESKDRQNEPPKKRGKTSQSHCDERSQFLACPYWKADSRKYWDCFLKKNDTIVHLKQHLTRRHTPKYYCQICYQTFRDFDLFDSHALERSCTRGPSAKLEGISQKQKNQLSLKSKGSVEQQWYTVWSILFPDMEPPATIYIYSTQSEDFCRIQEFAQREGVAIMLDELESNGLVVRPDASNQLLRSTVQRAMVSIFRSYSVRREPSSEAEEPIVIQDLQPDNEASFQQEPTTGSQIGHGNLPTTSADVNWIVDEGMDDAGIERLSRPSISTWSQLPTATSWLPRGVVQDNTEDESWGPAFPDEPAFGESSSGNDLPFNFESSDMLDLDALLRDVISTEA</sequence>
<feature type="region of interest" description="Disordered" evidence="2">
    <location>
        <begin position="193"/>
        <end position="214"/>
    </location>
</feature>
<dbReference type="PROSITE" id="PS00463">
    <property type="entry name" value="ZN2_CY6_FUNGAL_1"/>
    <property type="match status" value="1"/>
</dbReference>
<dbReference type="Proteomes" id="UP000251714">
    <property type="component" value="Unassembled WGS sequence"/>
</dbReference>
<dbReference type="InterPro" id="IPR036864">
    <property type="entry name" value="Zn2-C6_fun-type_DNA-bd_sf"/>
</dbReference>
<comment type="caution">
    <text evidence="4">The sequence shown here is derived from an EMBL/GenBank/DDBJ whole genome shotgun (WGS) entry which is preliminary data.</text>
</comment>
<feature type="region of interest" description="Disordered" evidence="2">
    <location>
        <begin position="265"/>
        <end position="284"/>
    </location>
</feature>
<gene>
    <name evidence="4" type="ORF">FPRO05_08064</name>
</gene>
<protein>
    <recommendedName>
        <fullName evidence="3">Zn(2)-C6 fungal-type domain-containing protein</fullName>
    </recommendedName>
</protein>
<dbReference type="EMBL" id="PKMI01000008">
    <property type="protein sequence ID" value="RBA20617.1"/>
    <property type="molecule type" value="Genomic_DNA"/>
</dbReference>
<dbReference type="InterPro" id="IPR001138">
    <property type="entry name" value="Zn2Cys6_DnaBD"/>
</dbReference>
<feature type="domain" description="Zn(2)-C6 fungal-type" evidence="3">
    <location>
        <begin position="95"/>
        <end position="129"/>
    </location>
</feature>
<accession>A0A365NIF1</accession>
<feature type="region of interest" description="Disordered" evidence="2">
    <location>
        <begin position="688"/>
        <end position="707"/>
    </location>
</feature>
<dbReference type="PANTHER" id="PTHR38166:SF1">
    <property type="entry name" value="C2H2-TYPE DOMAIN-CONTAINING PROTEIN"/>
    <property type="match status" value="1"/>
</dbReference>
<proteinExistence type="predicted"/>
<feature type="compositionally biased region" description="Low complexity" evidence="2">
    <location>
        <begin position="421"/>
        <end position="451"/>
    </location>
</feature>
<evidence type="ECO:0000313" key="4">
    <source>
        <dbReference type="EMBL" id="RBA20617.1"/>
    </source>
</evidence>
<feature type="region of interest" description="Disordered" evidence="2">
    <location>
        <begin position="1"/>
        <end position="84"/>
    </location>
</feature>
<evidence type="ECO:0000256" key="1">
    <source>
        <dbReference type="ARBA" id="ARBA00023242"/>
    </source>
</evidence>
<feature type="region of interest" description="Disordered" evidence="2">
    <location>
        <begin position="753"/>
        <end position="782"/>
    </location>
</feature>
<dbReference type="Gene3D" id="4.10.240.10">
    <property type="entry name" value="Zn(2)-C6 fungal-type DNA-binding domain"/>
    <property type="match status" value="1"/>
</dbReference>